<dbReference type="InterPro" id="IPR000209">
    <property type="entry name" value="Peptidase_S8/S53_dom"/>
</dbReference>
<dbReference type="Proteomes" id="UP001410394">
    <property type="component" value="Unassembled WGS sequence"/>
</dbReference>
<feature type="domain" description="Peptidase S8/S53" evidence="6">
    <location>
        <begin position="397"/>
        <end position="488"/>
    </location>
</feature>
<feature type="active site" description="Charge relay system" evidence="4">
    <location>
        <position position="116"/>
    </location>
</feature>
<accession>A0ABU9Z1C8</accession>
<comment type="similarity">
    <text evidence="4 5">Belongs to the peptidase S8 family.</text>
</comment>
<dbReference type="InterPro" id="IPR015500">
    <property type="entry name" value="Peptidase_S8_subtilisin-rel"/>
</dbReference>
<protein>
    <submittedName>
        <fullName evidence="7">S8 family serine peptidase</fullName>
    </submittedName>
</protein>
<keyword evidence="1 4" id="KW-0645">Protease</keyword>
<dbReference type="SUPFAM" id="SSF52743">
    <property type="entry name" value="Subtilisin-like"/>
    <property type="match status" value="1"/>
</dbReference>
<sequence length="668" mass="68070">MTAFCGSTGPSNAPGAADPLYSAAWHLENTGATQVVSADDNTGALAGIDANVKAAHNAGKGCTGKGVTIAVIDSGLDVTHEDLAANVVSTTTTKSFNFTKSSDDPTPAANAKSLDHGTGVAGVAAAVGWNGKGSRGTAPYASLVGYSGANQNNQQLLAFGAKSLAATGDATTTQFASRADGVAIFNYSAGYDAALPLDIPATDADADPIHQAVQWGVKNGRGGKGNIYLQATGNEYQTDANALLKDGTTRITTDCSSVAAIQALFNAQDGAPLINGLLSAPVSCGDSNQTYMNKPYMYQVAAISNTGLASTYSSASAANWITGFGGEFGTDRAAIVTTDNQGCGAGADNPDSITNAQGTTVTRPSGGWRAFFTALIDAIFNSEWFPKRIADLFGRSSNDTNCNYTGTMNGTSAATPSVAGVVALMLEQNANLSWQDVGYILAKTARKVDASAAAVSFTGNGAAGSIDIMPAWQTNAAGFNFHNRYGFGLVDATAAVTLAQNFSTPAGRRSGDIDSSRISSTTASLDAGSSSKANTVIQTLTPSFSSAVPTGTMQIDVTLNNTTGSPLNLGSVQIELQHIPAGASSGVNSVVLPAFGNFLAGSRYNPSNLAVGPNLLQVGGQQKLRIFTNAFYGEALSGTWSVKVMSVGTGVSFKSSADVKATLTSYSL</sequence>
<organism evidence="7 8">
    <name type="scientific">Uliginosibacterium sediminicola</name>
    <dbReference type="NCBI Taxonomy" id="2024550"/>
    <lineage>
        <taxon>Bacteria</taxon>
        <taxon>Pseudomonadati</taxon>
        <taxon>Pseudomonadota</taxon>
        <taxon>Betaproteobacteria</taxon>
        <taxon>Rhodocyclales</taxon>
        <taxon>Zoogloeaceae</taxon>
        <taxon>Uliginosibacterium</taxon>
    </lineage>
</organism>
<reference evidence="7 8" key="1">
    <citation type="journal article" date="2018" name="Int. J. Syst. Evol. Microbiol.">
        <title>Uliginosibacterium sediminicola sp. nov., isolated from freshwater sediment.</title>
        <authorList>
            <person name="Hwang W.M."/>
            <person name="Kim S.M."/>
            <person name="Kang K."/>
            <person name="Ahn T.Y."/>
        </authorList>
    </citation>
    <scope>NUCLEOTIDE SEQUENCE [LARGE SCALE GENOMIC DNA]</scope>
    <source>
        <strain evidence="7 8">M1-21</strain>
    </source>
</reference>
<evidence type="ECO:0000313" key="8">
    <source>
        <dbReference type="Proteomes" id="UP001410394"/>
    </source>
</evidence>
<evidence type="ECO:0000256" key="5">
    <source>
        <dbReference type="RuleBase" id="RU003355"/>
    </source>
</evidence>
<dbReference type="RefSeq" id="WP_345920473.1">
    <property type="nucleotide sequence ID" value="NZ_JBDIVE010000008.1"/>
</dbReference>
<dbReference type="InterPro" id="IPR023828">
    <property type="entry name" value="Peptidase_S8_Ser-AS"/>
</dbReference>
<evidence type="ECO:0000256" key="1">
    <source>
        <dbReference type="ARBA" id="ARBA00022670"/>
    </source>
</evidence>
<dbReference type="PANTHER" id="PTHR42884:SF14">
    <property type="entry name" value="NEUROENDOCRINE CONVERTASE 1"/>
    <property type="match status" value="1"/>
</dbReference>
<gene>
    <name evidence="7" type="ORF">ABDB84_14545</name>
</gene>
<evidence type="ECO:0000256" key="2">
    <source>
        <dbReference type="ARBA" id="ARBA00022801"/>
    </source>
</evidence>
<dbReference type="PRINTS" id="PR00723">
    <property type="entry name" value="SUBTILISIN"/>
</dbReference>
<dbReference type="Pfam" id="PF00082">
    <property type="entry name" value="Peptidase_S8"/>
    <property type="match status" value="2"/>
</dbReference>
<feature type="active site" description="Charge relay system" evidence="4">
    <location>
        <position position="73"/>
    </location>
</feature>
<evidence type="ECO:0000256" key="3">
    <source>
        <dbReference type="ARBA" id="ARBA00022825"/>
    </source>
</evidence>
<evidence type="ECO:0000259" key="6">
    <source>
        <dbReference type="Pfam" id="PF00082"/>
    </source>
</evidence>
<dbReference type="PROSITE" id="PS00136">
    <property type="entry name" value="SUBTILASE_ASP"/>
    <property type="match status" value="1"/>
</dbReference>
<name>A0ABU9Z1C8_9RHOO</name>
<dbReference type="PANTHER" id="PTHR42884">
    <property type="entry name" value="PROPROTEIN CONVERTASE SUBTILISIN/KEXIN-RELATED"/>
    <property type="match status" value="1"/>
</dbReference>
<dbReference type="PROSITE" id="PS51892">
    <property type="entry name" value="SUBTILASE"/>
    <property type="match status" value="1"/>
</dbReference>
<keyword evidence="8" id="KW-1185">Reference proteome</keyword>
<feature type="domain" description="Peptidase S8/S53" evidence="6">
    <location>
        <begin position="64"/>
        <end position="316"/>
    </location>
</feature>
<feature type="active site" description="Charge relay system" evidence="4">
    <location>
        <position position="412"/>
    </location>
</feature>
<dbReference type="PROSITE" id="PS00137">
    <property type="entry name" value="SUBTILASE_HIS"/>
    <property type="match status" value="1"/>
</dbReference>
<proteinExistence type="inferred from homology"/>
<keyword evidence="3 4" id="KW-0720">Serine protease</keyword>
<dbReference type="InterPro" id="IPR022398">
    <property type="entry name" value="Peptidase_S8_His-AS"/>
</dbReference>
<dbReference type="Gene3D" id="3.40.50.200">
    <property type="entry name" value="Peptidase S8/S53 domain"/>
    <property type="match status" value="1"/>
</dbReference>
<dbReference type="EMBL" id="JBDIVE010000008">
    <property type="protein sequence ID" value="MEN3069703.1"/>
    <property type="molecule type" value="Genomic_DNA"/>
</dbReference>
<dbReference type="InterPro" id="IPR036852">
    <property type="entry name" value="Peptidase_S8/S53_dom_sf"/>
</dbReference>
<evidence type="ECO:0000313" key="7">
    <source>
        <dbReference type="EMBL" id="MEN3069703.1"/>
    </source>
</evidence>
<comment type="caution">
    <text evidence="7">The sequence shown here is derived from an EMBL/GenBank/DDBJ whole genome shotgun (WGS) entry which is preliminary data.</text>
</comment>
<evidence type="ECO:0000256" key="4">
    <source>
        <dbReference type="PROSITE-ProRule" id="PRU01240"/>
    </source>
</evidence>
<dbReference type="InterPro" id="IPR023827">
    <property type="entry name" value="Peptidase_S8_Asp-AS"/>
</dbReference>
<keyword evidence="2 4" id="KW-0378">Hydrolase</keyword>
<dbReference type="PROSITE" id="PS00138">
    <property type="entry name" value="SUBTILASE_SER"/>
    <property type="match status" value="1"/>
</dbReference>